<evidence type="ECO:0000313" key="2">
    <source>
        <dbReference type="EMBL" id="AXX92554.1"/>
    </source>
</evidence>
<feature type="domain" description="BFD-like [2Fe-2S]-binding" evidence="1">
    <location>
        <begin position="11"/>
        <end position="52"/>
    </location>
</feature>
<gene>
    <name evidence="2" type="ORF">AMOL_1585</name>
    <name evidence="3" type="ORF">CPU12_01665</name>
</gene>
<organism evidence="3 4">
    <name type="scientific">Malaciobacter molluscorum LMG 25693</name>
    <dbReference type="NCBI Taxonomy" id="870501"/>
    <lineage>
        <taxon>Bacteria</taxon>
        <taxon>Pseudomonadati</taxon>
        <taxon>Campylobacterota</taxon>
        <taxon>Epsilonproteobacteria</taxon>
        <taxon>Campylobacterales</taxon>
        <taxon>Arcobacteraceae</taxon>
        <taxon>Malaciobacter</taxon>
    </lineage>
</organism>
<dbReference type="InterPro" id="IPR041854">
    <property type="entry name" value="BFD-like_2Fe2S-bd_dom_sf"/>
</dbReference>
<dbReference type="Proteomes" id="UP000262712">
    <property type="component" value="Chromosome"/>
</dbReference>
<evidence type="ECO:0000313" key="4">
    <source>
        <dbReference type="Proteomes" id="UP000221222"/>
    </source>
</evidence>
<dbReference type="AlphaFoldDB" id="A0A2G1DKI0"/>
<dbReference type="Pfam" id="PF04324">
    <property type="entry name" value="Fer2_BFD"/>
    <property type="match status" value="1"/>
</dbReference>
<evidence type="ECO:0000259" key="1">
    <source>
        <dbReference type="Pfam" id="PF04324"/>
    </source>
</evidence>
<reference evidence="2 5" key="2">
    <citation type="submission" date="2018-08" db="EMBL/GenBank/DDBJ databases">
        <title>Complete genome of the Arcobacter molluscorum type strain LMG 25693.</title>
        <authorList>
            <person name="Miller W.G."/>
            <person name="Yee E."/>
            <person name="Bono J.L."/>
        </authorList>
    </citation>
    <scope>NUCLEOTIDE SEQUENCE [LARGE SCALE GENOMIC DNA]</scope>
    <source>
        <strain evidence="2 5">CECT 7696</strain>
    </source>
</reference>
<reference evidence="3 4" key="1">
    <citation type="submission" date="2017-09" db="EMBL/GenBank/DDBJ databases">
        <title>Arcobacter canalis sp. nov., a new species isolated from a water canal contaminated with urban sewage.</title>
        <authorList>
            <person name="Perez-Cataluna A."/>
            <person name="Salas-Masso N."/>
            <person name="Figueras M.J."/>
        </authorList>
    </citation>
    <scope>NUCLEOTIDE SEQUENCE [LARGE SCALE GENOMIC DNA]</scope>
    <source>
        <strain evidence="3 4">F98-3</strain>
    </source>
</reference>
<evidence type="ECO:0000313" key="3">
    <source>
        <dbReference type="EMBL" id="PHO18979.1"/>
    </source>
</evidence>
<evidence type="ECO:0000313" key="5">
    <source>
        <dbReference type="Proteomes" id="UP000262712"/>
    </source>
</evidence>
<accession>A0A2G1DKI0</accession>
<dbReference type="EMBL" id="NXFY01000002">
    <property type="protein sequence ID" value="PHO18979.1"/>
    <property type="molecule type" value="Genomic_DNA"/>
</dbReference>
<sequence>MAKKFTHSFEVCNCHKVTLGEIVYAIEQRGATTLEDLGKITDAGTACKCCRDSSYDIGEEKMQLYLTQILDKLKK</sequence>
<name>A0A2G1DKI0_9BACT</name>
<dbReference type="InterPro" id="IPR007419">
    <property type="entry name" value="BFD-like_2Fe2S-bd_dom"/>
</dbReference>
<proteinExistence type="predicted"/>
<dbReference type="EMBL" id="CP032098">
    <property type="protein sequence ID" value="AXX92554.1"/>
    <property type="molecule type" value="Genomic_DNA"/>
</dbReference>
<protein>
    <submittedName>
        <fullName evidence="3">(2Fe-2S)-binding protein</fullName>
    </submittedName>
    <submittedName>
        <fullName evidence="2">BFD-like [2Fe-2S]-binding domain-containing protein</fullName>
    </submittedName>
</protein>
<keyword evidence="4" id="KW-1185">Reference proteome</keyword>
<dbReference type="Gene3D" id="1.10.10.1100">
    <property type="entry name" value="BFD-like [2Fe-2S]-binding domain"/>
    <property type="match status" value="1"/>
</dbReference>
<dbReference type="Proteomes" id="UP000221222">
    <property type="component" value="Unassembled WGS sequence"/>
</dbReference>
<dbReference type="RefSeq" id="WP_099341339.1">
    <property type="nucleotide sequence ID" value="NZ_CP032098.1"/>
</dbReference>
<dbReference type="KEGG" id="amol:AMOL_1585"/>